<dbReference type="AlphaFoldDB" id="A0A5E4DA83"/>
<name>A0A5E4DA83_MARMO</name>
<comment type="caution">
    <text evidence="1">The sequence shown here is derived from an EMBL/GenBank/DDBJ whole genome shotgun (WGS) entry which is preliminary data.</text>
</comment>
<sequence>VSSPPSQPPQPVVPPKPVQCVHHVSTQPSCPGRGKMSKLLNPEEMTSRDYYFDSYAHFGIHE</sequence>
<evidence type="ECO:0000313" key="2">
    <source>
        <dbReference type="Proteomes" id="UP000335636"/>
    </source>
</evidence>
<keyword evidence="2" id="KW-1185">Reference proteome</keyword>
<proteinExistence type="predicted"/>
<gene>
    <name evidence="1" type="ORF">MONAX_5E003668</name>
</gene>
<feature type="non-terminal residue" evidence="1">
    <location>
        <position position="62"/>
    </location>
</feature>
<organism evidence="1 2">
    <name type="scientific">Marmota monax</name>
    <name type="common">Woodchuck</name>
    <dbReference type="NCBI Taxonomy" id="9995"/>
    <lineage>
        <taxon>Eukaryota</taxon>
        <taxon>Metazoa</taxon>
        <taxon>Chordata</taxon>
        <taxon>Craniata</taxon>
        <taxon>Vertebrata</taxon>
        <taxon>Euteleostomi</taxon>
        <taxon>Mammalia</taxon>
        <taxon>Eutheria</taxon>
        <taxon>Euarchontoglires</taxon>
        <taxon>Glires</taxon>
        <taxon>Rodentia</taxon>
        <taxon>Sciuromorpha</taxon>
        <taxon>Sciuridae</taxon>
        <taxon>Xerinae</taxon>
        <taxon>Marmotini</taxon>
        <taxon>Marmota</taxon>
    </lineage>
</organism>
<accession>A0A5E4DA83</accession>
<reference evidence="1" key="1">
    <citation type="submission" date="2019-04" db="EMBL/GenBank/DDBJ databases">
        <authorList>
            <person name="Alioto T."/>
            <person name="Alioto T."/>
        </authorList>
    </citation>
    <scope>NUCLEOTIDE SEQUENCE [LARGE SCALE GENOMIC DNA]</scope>
</reference>
<evidence type="ECO:0000313" key="1">
    <source>
        <dbReference type="EMBL" id="VTJ90690.1"/>
    </source>
</evidence>
<protein>
    <submittedName>
        <fullName evidence="1">Uncharacterized protein</fullName>
    </submittedName>
</protein>
<dbReference type="EMBL" id="CABDUW010004881">
    <property type="protein sequence ID" value="VTJ90690.1"/>
    <property type="molecule type" value="Genomic_DNA"/>
</dbReference>
<dbReference type="Proteomes" id="UP000335636">
    <property type="component" value="Unassembled WGS sequence"/>
</dbReference>
<feature type="non-terminal residue" evidence="1">
    <location>
        <position position="1"/>
    </location>
</feature>